<name>A0A2G8JSI5_STIJA</name>
<accession>A0A2G8JSI5</accession>
<dbReference type="PANTHER" id="PTHR46670">
    <property type="entry name" value="ENDO/EXONUCLEASE/PHOSPHATASE DOMAIN-CONTAINING PROTEIN"/>
    <property type="match status" value="1"/>
</dbReference>
<dbReference type="EMBL" id="MRZV01001321">
    <property type="protein sequence ID" value="PIK38724.1"/>
    <property type="molecule type" value="Genomic_DNA"/>
</dbReference>
<dbReference type="OrthoDB" id="6155763at2759"/>
<keyword evidence="1" id="KW-0808">Transferase</keyword>
<dbReference type="AlphaFoldDB" id="A0A2G8JSI5"/>
<proteinExistence type="predicted"/>
<keyword evidence="2" id="KW-1185">Reference proteome</keyword>
<dbReference type="STRING" id="307972.A0A2G8JSI5"/>
<protein>
    <submittedName>
        <fullName evidence="1">Putative RNA-directed DNA polymerase from mobile element jockey-like</fullName>
    </submittedName>
</protein>
<gene>
    <name evidence="1" type="ORF">BSL78_24438</name>
</gene>
<evidence type="ECO:0000313" key="2">
    <source>
        <dbReference type="Proteomes" id="UP000230750"/>
    </source>
</evidence>
<sequence>MARKLRSVNLVAFAEEIRESLPDIRSIDLRDATDLYHSILTKVLDKHAPMREKGVTVRASHPWFTDDLYAAKCEKRKAERKWRQTKLTVHRYIFLAFSLLQCQSRGAHANPKVLQHMYNEILSSKADAKLPTYSEAKDLANKFMSFSLKKWRISGPFYLSHSNVELNPVIYFAPRWVRYQVTAHCRVYNHLVMKSTLYLSAYKPHHSTETALLRVQNDIQCMLDGGGIVILVLLDLSAAFDTVDHDVLCRMRNRLCINAGVDVKTSGATVRNLGVLFDPQLSIKPFVYSVVKSGYFNLRNIALARRQLSKSATRSITQALVTSRLDYGNSLLYGITNELMNKLEMLQNNAARLVAKTPKRTRKLHCT</sequence>
<comment type="caution">
    <text evidence="1">The sequence shown here is derived from an EMBL/GenBank/DDBJ whole genome shotgun (WGS) entry which is preliminary data.</text>
</comment>
<dbReference type="PANTHER" id="PTHR46670:SF3">
    <property type="entry name" value="ENDONUCLEASE_EXONUCLEASE_PHOSPHATASE DOMAIN-CONTAINING PROTEIN"/>
    <property type="match status" value="1"/>
</dbReference>
<keyword evidence="1" id="KW-0695">RNA-directed DNA polymerase</keyword>
<reference evidence="1 2" key="1">
    <citation type="journal article" date="2017" name="PLoS Biol.">
        <title>The sea cucumber genome provides insights into morphological evolution and visceral regeneration.</title>
        <authorList>
            <person name="Zhang X."/>
            <person name="Sun L."/>
            <person name="Yuan J."/>
            <person name="Sun Y."/>
            <person name="Gao Y."/>
            <person name="Zhang L."/>
            <person name="Li S."/>
            <person name="Dai H."/>
            <person name="Hamel J.F."/>
            <person name="Liu C."/>
            <person name="Yu Y."/>
            <person name="Liu S."/>
            <person name="Lin W."/>
            <person name="Guo K."/>
            <person name="Jin S."/>
            <person name="Xu P."/>
            <person name="Storey K.B."/>
            <person name="Huan P."/>
            <person name="Zhang T."/>
            <person name="Zhou Y."/>
            <person name="Zhang J."/>
            <person name="Lin C."/>
            <person name="Li X."/>
            <person name="Xing L."/>
            <person name="Huo D."/>
            <person name="Sun M."/>
            <person name="Wang L."/>
            <person name="Mercier A."/>
            <person name="Li F."/>
            <person name="Yang H."/>
            <person name="Xiang J."/>
        </authorList>
    </citation>
    <scope>NUCLEOTIDE SEQUENCE [LARGE SCALE GENOMIC DNA]</scope>
    <source>
        <strain evidence="1">Shaxun</strain>
        <tissue evidence="1">Muscle</tissue>
    </source>
</reference>
<evidence type="ECO:0000313" key="1">
    <source>
        <dbReference type="EMBL" id="PIK38724.1"/>
    </source>
</evidence>
<organism evidence="1 2">
    <name type="scientific">Stichopus japonicus</name>
    <name type="common">Sea cucumber</name>
    <dbReference type="NCBI Taxonomy" id="307972"/>
    <lineage>
        <taxon>Eukaryota</taxon>
        <taxon>Metazoa</taxon>
        <taxon>Echinodermata</taxon>
        <taxon>Eleutherozoa</taxon>
        <taxon>Echinozoa</taxon>
        <taxon>Holothuroidea</taxon>
        <taxon>Aspidochirotacea</taxon>
        <taxon>Aspidochirotida</taxon>
        <taxon>Stichopodidae</taxon>
        <taxon>Apostichopus</taxon>
    </lineage>
</organism>
<dbReference type="Proteomes" id="UP000230750">
    <property type="component" value="Unassembled WGS sequence"/>
</dbReference>
<dbReference type="GO" id="GO:0003964">
    <property type="term" value="F:RNA-directed DNA polymerase activity"/>
    <property type="evidence" value="ECO:0007669"/>
    <property type="project" value="UniProtKB-KW"/>
</dbReference>
<keyword evidence="1" id="KW-0548">Nucleotidyltransferase</keyword>